<protein>
    <recommendedName>
        <fullName evidence="1">Type II CBASS E2 protein domain-containing protein</fullName>
    </recommendedName>
</protein>
<gene>
    <name evidence="2" type="ORF">SAMN05216474_2131</name>
</gene>
<dbReference type="EMBL" id="FPAS01000003">
    <property type="protein sequence ID" value="SFT74808.1"/>
    <property type="molecule type" value="Genomic_DNA"/>
</dbReference>
<dbReference type="Proteomes" id="UP000236454">
    <property type="component" value="Unassembled WGS sequence"/>
</dbReference>
<dbReference type="STRING" id="477690.SAMN05216474_2131"/>
<evidence type="ECO:0000259" key="1">
    <source>
        <dbReference type="Pfam" id="PF26395"/>
    </source>
</evidence>
<feature type="domain" description="Type II CBASS E2 protein" evidence="1">
    <location>
        <begin position="32"/>
        <end position="148"/>
    </location>
</feature>
<evidence type="ECO:0000313" key="3">
    <source>
        <dbReference type="Proteomes" id="UP000236454"/>
    </source>
</evidence>
<evidence type="ECO:0000313" key="2">
    <source>
        <dbReference type="EMBL" id="SFT74808.1"/>
    </source>
</evidence>
<reference evidence="2 3" key="1">
    <citation type="submission" date="2016-10" db="EMBL/GenBank/DDBJ databases">
        <authorList>
            <person name="de Groot N.N."/>
        </authorList>
    </citation>
    <scope>NUCLEOTIDE SEQUENCE [LARGE SCALE GENOMIC DNA]</scope>
    <source>
        <strain evidence="2 3">CGMCC 1.7005</strain>
    </source>
</reference>
<dbReference type="RefSeq" id="WP_139230336.1">
    <property type="nucleotide sequence ID" value="NZ_FPAS01000003.1"/>
</dbReference>
<dbReference type="AlphaFoldDB" id="A0A1I7AIS4"/>
<accession>A0A1I7AIS4</accession>
<dbReference type="Pfam" id="PF26395">
    <property type="entry name" value="E2-CBASS"/>
    <property type="match status" value="1"/>
</dbReference>
<organism evidence="2 3">
    <name type="scientific">Lishizhenia tianjinensis</name>
    <dbReference type="NCBI Taxonomy" id="477690"/>
    <lineage>
        <taxon>Bacteria</taxon>
        <taxon>Pseudomonadati</taxon>
        <taxon>Bacteroidota</taxon>
        <taxon>Flavobacteriia</taxon>
        <taxon>Flavobacteriales</taxon>
        <taxon>Crocinitomicaceae</taxon>
        <taxon>Lishizhenia</taxon>
    </lineage>
</organism>
<dbReference type="OrthoDB" id="4736406at2"/>
<proteinExistence type="predicted"/>
<sequence>MESKTQLITIMEERTLTDMKKFYFIHLEVEASIIRKNYDWLNVEIKGKLLKGSGSIVVNGIKYCIKLLYSPFFPNRMDRIEITNHQIKYHDDIHVYGDSTLCLYHPKIDKPFLGIVPLHRMIPWITEWCHFYGEWKKYGIWLAPEIKHTNI</sequence>
<dbReference type="InterPro" id="IPR058588">
    <property type="entry name" value="E2-CBASS"/>
</dbReference>
<name>A0A1I7AIS4_9FLAO</name>
<keyword evidence="3" id="KW-1185">Reference proteome</keyword>